<evidence type="ECO:0000256" key="1">
    <source>
        <dbReference type="ARBA" id="ARBA00006484"/>
    </source>
</evidence>
<dbReference type="PATRIC" id="fig|1514904.3.peg.1471"/>
<sequence length="247" mass="25795">MSKVALVTGGGSGIGLACAKTLAQNGYAVIITGRDQQRLTKVANEIGKEHCAAIACDITQPDQVDALFGAIEDKHCRLDVLFNNAGGNVSAAPIGDIPVDEWLKVINVNLNGAFLCARGAFNLMRRQSPQGGRIINNGSISASVPRPGSAPYTSSKHAITGLTRSISLDGRPYNIACGQIDIGNAASDMTAAMVEGVPQADLSIKPEPVMDVAHVANSVLHMANLPLEANVQFMTVMATTMPFIGRG</sequence>
<dbReference type="Proteomes" id="UP000038011">
    <property type="component" value="Unassembled WGS sequence"/>
</dbReference>
<evidence type="ECO:0000313" key="4">
    <source>
        <dbReference type="EMBL" id="KPB00570.1"/>
    </source>
</evidence>
<dbReference type="PANTHER" id="PTHR43669:SF12">
    <property type="entry name" value="BLR5618 PROTEIN"/>
    <property type="match status" value="1"/>
</dbReference>
<dbReference type="FunFam" id="3.40.50.720:FF:000084">
    <property type="entry name" value="Short-chain dehydrogenase reductase"/>
    <property type="match status" value="1"/>
</dbReference>
<protein>
    <submittedName>
        <fullName evidence="4">3-oxoacyl-ACP reductase</fullName>
    </submittedName>
</protein>
<dbReference type="PRINTS" id="PR00080">
    <property type="entry name" value="SDRFAMILY"/>
</dbReference>
<dbReference type="PROSITE" id="PS51257">
    <property type="entry name" value="PROKAR_LIPOPROTEIN"/>
    <property type="match status" value="1"/>
</dbReference>
<dbReference type="EMBL" id="JXMU01000019">
    <property type="protein sequence ID" value="KPB00570.1"/>
    <property type="molecule type" value="Genomic_DNA"/>
</dbReference>
<evidence type="ECO:0000256" key="3">
    <source>
        <dbReference type="RuleBase" id="RU000363"/>
    </source>
</evidence>
<dbReference type="SUPFAM" id="SSF51735">
    <property type="entry name" value="NAD(P)-binding Rossmann-fold domains"/>
    <property type="match status" value="1"/>
</dbReference>
<dbReference type="GO" id="GO:0016491">
    <property type="term" value="F:oxidoreductase activity"/>
    <property type="evidence" value="ECO:0007669"/>
    <property type="project" value="UniProtKB-KW"/>
</dbReference>
<name>A0A0M9GLH8_9HYPH</name>
<dbReference type="PANTHER" id="PTHR43669">
    <property type="entry name" value="5-KETO-D-GLUCONATE 5-REDUCTASE"/>
    <property type="match status" value="1"/>
</dbReference>
<dbReference type="AlphaFoldDB" id="A0A0M9GLH8"/>
<dbReference type="Pfam" id="PF00106">
    <property type="entry name" value="adh_short"/>
    <property type="match status" value="1"/>
</dbReference>
<comment type="similarity">
    <text evidence="1 3">Belongs to the short-chain dehydrogenases/reductases (SDR) family.</text>
</comment>
<dbReference type="RefSeq" id="WP_053999822.1">
    <property type="nucleotide sequence ID" value="NZ_JXMU01000019.1"/>
</dbReference>
<dbReference type="Gene3D" id="3.40.50.720">
    <property type="entry name" value="NAD(P)-binding Rossmann-like Domain"/>
    <property type="match status" value="1"/>
</dbReference>
<accession>A0A0M9GLH8</accession>
<evidence type="ECO:0000256" key="2">
    <source>
        <dbReference type="ARBA" id="ARBA00023002"/>
    </source>
</evidence>
<dbReference type="CDD" id="cd05233">
    <property type="entry name" value="SDR_c"/>
    <property type="match status" value="1"/>
</dbReference>
<comment type="caution">
    <text evidence="4">The sequence shown here is derived from an EMBL/GenBank/DDBJ whole genome shotgun (WGS) entry which is preliminary data.</text>
</comment>
<dbReference type="PROSITE" id="PS00061">
    <property type="entry name" value="ADH_SHORT"/>
    <property type="match status" value="1"/>
</dbReference>
<dbReference type="PRINTS" id="PR00081">
    <property type="entry name" value="GDHRDH"/>
</dbReference>
<dbReference type="OrthoDB" id="658698at2"/>
<evidence type="ECO:0000313" key="5">
    <source>
        <dbReference type="Proteomes" id="UP000038011"/>
    </source>
</evidence>
<dbReference type="STRING" id="1514904.SU32_13080"/>
<proteinExistence type="inferred from homology"/>
<dbReference type="InterPro" id="IPR020904">
    <property type="entry name" value="Sc_DH/Rdtase_CS"/>
</dbReference>
<keyword evidence="5" id="KW-1185">Reference proteome</keyword>
<reference evidence="4 5" key="1">
    <citation type="submission" date="2015-01" db="EMBL/GenBank/DDBJ databases">
        <title>Ahrensia donghaiensis sp. nov., a novel dimethylsulphoniopropionate-cleavage bacterium isolated from seawater and emended descriptions of the genus Ahrensia and Ahrensia kielensis.</title>
        <authorList>
            <person name="Liu J."/>
        </authorList>
    </citation>
    <scope>NUCLEOTIDE SEQUENCE [LARGE SCALE GENOMIC DNA]</scope>
    <source>
        <strain evidence="4 5">LZD062</strain>
    </source>
</reference>
<keyword evidence="2" id="KW-0560">Oxidoreductase</keyword>
<gene>
    <name evidence="4" type="ORF">SU32_13080</name>
</gene>
<organism evidence="4 5">
    <name type="scientific">Ahrensia marina</name>
    <dbReference type="NCBI Taxonomy" id="1514904"/>
    <lineage>
        <taxon>Bacteria</taxon>
        <taxon>Pseudomonadati</taxon>
        <taxon>Pseudomonadota</taxon>
        <taxon>Alphaproteobacteria</taxon>
        <taxon>Hyphomicrobiales</taxon>
        <taxon>Ahrensiaceae</taxon>
        <taxon>Ahrensia</taxon>
    </lineage>
</organism>
<dbReference type="InterPro" id="IPR036291">
    <property type="entry name" value="NAD(P)-bd_dom_sf"/>
</dbReference>
<dbReference type="InterPro" id="IPR002347">
    <property type="entry name" value="SDR_fam"/>
</dbReference>